<protein>
    <submittedName>
        <fullName evidence="2">Sce7726 family protein</fullName>
    </submittedName>
</protein>
<reference evidence="3" key="2">
    <citation type="submission" date="2019-09" db="EMBL/GenBank/DDBJ databases">
        <authorList>
            <consortium name="PulseNet: The National Subtyping Network for Foodborne Disease Surveillance"/>
            <person name="Tarr C.L."/>
            <person name="Trees E."/>
            <person name="Katz L.S."/>
            <person name="Carleton-Romer H.A."/>
            <person name="Stroika S."/>
            <person name="Kucerova Z."/>
            <person name="Roache K.F."/>
            <person name="Sabol A.L."/>
            <person name="Besser J."/>
            <person name="Gerner-Smidt P."/>
        </authorList>
    </citation>
    <scope>NUCLEOTIDE SEQUENCE</scope>
    <source>
        <strain evidence="3">PNUSAS096318</strain>
    </source>
</reference>
<accession>A0A5U7EWU8</accession>
<organism evidence="2">
    <name type="scientific">Salmonella enterica</name>
    <name type="common">Salmonella choleraesuis</name>
    <dbReference type="NCBI Taxonomy" id="28901"/>
    <lineage>
        <taxon>Bacteria</taxon>
        <taxon>Pseudomonadati</taxon>
        <taxon>Pseudomonadota</taxon>
        <taxon>Gammaproteobacteria</taxon>
        <taxon>Enterobacterales</taxon>
        <taxon>Enterobacteriaceae</taxon>
        <taxon>Salmonella</taxon>
    </lineage>
</organism>
<dbReference type="NCBIfam" id="NF033832">
    <property type="entry name" value="sce7726_fam"/>
    <property type="match status" value="1"/>
</dbReference>
<dbReference type="AlphaFoldDB" id="A0A5U7EWU8"/>
<reference evidence="2" key="1">
    <citation type="submission" date="2018-07" db="EMBL/GenBank/DDBJ databases">
        <authorList>
            <consortium name="GenomeTrakr network: Whole genome sequencing for foodborne pathogen traceback"/>
        </authorList>
    </citation>
    <scope>NUCLEOTIDE SEQUENCE</scope>
    <source>
        <strain evidence="1">CFSAN024222</strain>
        <strain evidence="2">CFSAN036006</strain>
    </source>
</reference>
<name>A0A5U7EWU8_SALER</name>
<dbReference type="EMBL" id="AAGKQX010000008">
    <property type="protein sequence ID" value="EBP1044098.1"/>
    <property type="molecule type" value="Genomic_DNA"/>
</dbReference>
<dbReference type="EMBL" id="AAGPJC010000001">
    <property type="protein sequence ID" value="EBQ5494340.1"/>
    <property type="molecule type" value="Genomic_DNA"/>
</dbReference>
<proteinExistence type="predicted"/>
<evidence type="ECO:0000313" key="2">
    <source>
        <dbReference type="EMBL" id="EBQ5494340.1"/>
    </source>
</evidence>
<evidence type="ECO:0000313" key="1">
    <source>
        <dbReference type="EMBL" id="EBP1044098.1"/>
    </source>
</evidence>
<dbReference type="InterPro" id="IPR047729">
    <property type="entry name" value="Sce7726-like"/>
</dbReference>
<comment type="caution">
    <text evidence="2">The sequence shown here is derived from an EMBL/GenBank/DDBJ whole genome shotgun (WGS) entry which is preliminary data.</text>
</comment>
<gene>
    <name evidence="2" type="ORF">AIY28_00615</name>
    <name evidence="3" type="ORF">F1G87_12160</name>
    <name evidence="1" type="ORF">LM35_10480</name>
</gene>
<dbReference type="EMBL" id="AAKGGF010000009">
    <property type="protein sequence ID" value="ECR4600294.1"/>
    <property type="molecule type" value="Genomic_DNA"/>
</dbReference>
<sequence>MEVYMLNDNKIRTALINFLLAKKPAPERIIEELHIENGRAIADVVAAYSYLHCYEIKGETDSIGRILTQANYYNTSFNKITLVTTKNHLTWALKRSPSFWGIILVELKDSNITFKYIRGAKDNIFFRKENAFMMLWKDEMLKVANEASVPVKRSHTRMEIAEMLSSSLKKSDALQTIQSIISNRLKLRDAV</sequence>
<evidence type="ECO:0000313" key="3">
    <source>
        <dbReference type="EMBL" id="ECR4600294.1"/>
    </source>
</evidence>